<dbReference type="Proteomes" id="UP000219452">
    <property type="component" value="Unassembled WGS sequence"/>
</dbReference>
<name>A0A286FZ18_9BACT</name>
<accession>A0A286FZ18</accession>
<reference evidence="2" key="1">
    <citation type="submission" date="2017-09" db="EMBL/GenBank/DDBJ databases">
        <authorList>
            <person name="Varghese N."/>
            <person name="Submissions S."/>
        </authorList>
    </citation>
    <scope>NUCLEOTIDE SEQUENCE [LARGE SCALE GENOMIC DNA]</scope>
    <source>
        <strain evidence="2">DSM 29961</strain>
    </source>
</reference>
<protein>
    <submittedName>
        <fullName evidence="1">Uncharacterized protein</fullName>
    </submittedName>
</protein>
<sequence>MSALIAFGYSFGSGWYVNEMAEKTVKIRQNALIHQIAFQASFVSTNIGLK</sequence>
<evidence type="ECO:0000313" key="2">
    <source>
        <dbReference type="Proteomes" id="UP000219452"/>
    </source>
</evidence>
<proteinExistence type="predicted"/>
<keyword evidence="2" id="KW-1185">Reference proteome</keyword>
<organism evidence="1 2">
    <name type="scientific">Spirosoma fluviale</name>
    <dbReference type="NCBI Taxonomy" id="1597977"/>
    <lineage>
        <taxon>Bacteria</taxon>
        <taxon>Pseudomonadati</taxon>
        <taxon>Bacteroidota</taxon>
        <taxon>Cytophagia</taxon>
        <taxon>Cytophagales</taxon>
        <taxon>Cytophagaceae</taxon>
        <taxon>Spirosoma</taxon>
    </lineage>
</organism>
<dbReference type="EMBL" id="OCNH01000002">
    <property type="protein sequence ID" value="SOD88014.1"/>
    <property type="molecule type" value="Genomic_DNA"/>
</dbReference>
<gene>
    <name evidence="1" type="ORF">SAMN06269250_2455</name>
</gene>
<evidence type="ECO:0000313" key="1">
    <source>
        <dbReference type="EMBL" id="SOD88014.1"/>
    </source>
</evidence>
<dbReference type="AlphaFoldDB" id="A0A286FZ18"/>